<organism evidence="1">
    <name type="scientific">Ceratitis capitata</name>
    <name type="common">Mediterranean fruit fly</name>
    <name type="synonym">Tephritis capitata</name>
    <dbReference type="NCBI Taxonomy" id="7213"/>
    <lineage>
        <taxon>Eukaryota</taxon>
        <taxon>Metazoa</taxon>
        <taxon>Ecdysozoa</taxon>
        <taxon>Arthropoda</taxon>
        <taxon>Hexapoda</taxon>
        <taxon>Insecta</taxon>
        <taxon>Pterygota</taxon>
        <taxon>Neoptera</taxon>
        <taxon>Endopterygota</taxon>
        <taxon>Diptera</taxon>
        <taxon>Brachycera</taxon>
        <taxon>Muscomorpha</taxon>
        <taxon>Tephritoidea</taxon>
        <taxon>Tephritidae</taxon>
        <taxon>Ceratitis</taxon>
        <taxon>Ceratitis</taxon>
    </lineage>
</organism>
<reference evidence="1" key="2">
    <citation type="journal article" date="2014" name="BMC Genomics">
        <title>A genomic perspective to assessing quality of mass-reared SIT flies used in Mediterranean fruit fly (Ceratitis capitata) eradication in California.</title>
        <authorList>
            <person name="Calla B."/>
            <person name="Hall B."/>
            <person name="Hou S."/>
            <person name="Geib S.M."/>
        </authorList>
    </citation>
    <scope>NUCLEOTIDE SEQUENCE</scope>
</reference>
<evidence type="ECO:0000313" key="1">
    <source>
        <dbReference type="EMBL" id="JAB99679.1"/>
    </source>
</evidence>
<sequence>MHTGGSFGDSDLLNQYFSDNIYERLRLREMLRPGAPLRLWLRLKDLRPTGLRENLLRRTGDRLPAERDLDLGEYERRRGLRERLRTGERERRLPPPPPRLLLVRRVGEVGRP</sequence>
<dbReference type="EMBL" id="GAMC01006874">
    <property type="protein sequence ID" value="JAB99681.1"/>
    <property type="molecule type" value="mRNA"/>
</dbReference>
<name>W8C980_CERCA</name>
<reference evidence="1" key="1">
    <citation type="submission" date="2013-07" db="EMBL/GenBank/DDBJ databases">
        <authorList>
            <person name="Geib S."/>
        </authorList>
    </citation>
    <scope>NUCLEOTIDE SEQUENCE</scope>
</reference>
<dbReference type="EMBL" id="GAMC01006876">
    <property type="protein sequence ID" value="JAB99679.1"/>
    <property type="molecule type" value="mRNA"/>
</dbReference>
<proteinExistence type="evidence at transcript level"/>
<accession>W8C980</accession>
<dbReference type="AlphaFoldDB" id="W8C980"/>
<protein>
    <submittedName>
        <fullName evidence="1">Uncharacterized protein</fullName>
    </submittedName>
</protein>